<dbReference type="Gene3D" id="1.10.472.10">
    <property type="entry name" value="Cyclin-like"/>
    <property type="match status" value="1"/>
</dbReference>
<dbReference type="SUPFAM" id="SSF47954">
    <property type="entry name" value="Cyclin-like"/>
    <property type="match status" value="1"/>
</dbReference>
<evidence type="ECO:0000259" key="1">
    <source>
        <dbReference type="Pfam" id="PF00382"/>
    </source>
</evidence>
<reference evidence="2 3" key="1">
    <citation type="submission" date="2019-04" db="EMBL/GenBank/DDBJ databases">
        <title>Methylomes of two halophilic Archaea, Haloarcula marismortui and Haloferax mediterranei.</title>
        <authorList>
            <person name="DasSarma S."/>
            <person name="DasSarma P."/>
            <person name="DasSarma S."/>
            <person name="Fomenkov A."/>
            <person name="Vincze T."/>
            <person name="Anton B.P."/>
            <person name="Roberts R.J."/>
        </authorList>
    </citation>
    <scope>NUCLEOTIDE SEQUENCE [LARGE SCALE GENOMIC DNA]</scope>
    <source>
        <strain evidence="2 3">ATCC 43049</strain>
        <plasmid evidence="3">phma155</plasmid>
    </source>
</reference>
<dbReference type="InterPro" id="IPR013150">
    <property type="entry name" value="TFIIB_cyclin"/>
</dbReference>
<dbReference type="CDD" id="cd00043">
    <property type="entry name" value="CYCLIN_SF"/>
    <property type="match status" value="1"/>
</dbReference>
<dbReference type="EMBL" id="CP039134">
    <property type="protein sequence ID" value="QCP89588.1"/>
    <property type="molecule type" value="Genomic_DNA"/>
</dbReference>
<evidence type="ECO:0000313" key="3">
    <source>
        <dbReference type="Proteomes" id="UP000298722"/>
    </source>
</evidence>
<organism evidence="2 3">
    <name type="scientific">Haloarcula marismortui (strain ATCC 43049 / DSM 3752 / JCM 8966 / VKM B-1809)</name>
    <name type="common">Halobacterium marismortui</name>
    <dbReference type="NCBI Taxonomy" id="272569"/>
    <lineage>
        <taxon>Archaea</taxon>
        <taxon>Methanobacteriati</taxon>
        <taxon>Methanobacteriota</taxon>
        <taxon>Stenosarchaea group</taxon>
        <taxon>Halobacteria</taxon>
        <taxon>Halobacteriales</taxon>
        <taxon>Haloarculaceae</taxon>
        <taxon>Haloarcula</taxon>
    </lineage>
</organism>
<feature type="domain" description="Transcription factor TFIIB cyclin-like" evidence="1">
    <location>
        <begin position="5"/>
        <end position="49"/>
    </location>
</feature>
<dbReference type="GO" id="GO:0003743">
    <property type="term" value="F:translation initiation factor activity"/>
    <property type="evidence" value="ECO:0007669"/>
    <property type="project" value="UniProtKB-KW"/>
</dbReference>
<gene>
    <name evidence="2" type="ORF">E6P14_00990</name>
</gene>
<dbReference type="GO" id="GO:0017025">
    <property type="term" value="F:TBP-class protein binding"/>
    <property type="evidence" value="ECO:0007669"/>
    <property type="project" value="InterPro"/>
</dbReference>
<accession>A0A4P8JRX9</accession>
<proteinExistence type="predicted"/>
<geneLocation type="plasmid" evidence="3">
    <name>phma155</name>
</geneLocation>
<keyword evidence="2" id="KW-0396">Initiation factor</keyword>
<keyword evidence="2" id="KW-0614">Plasmid</keyword>
<dbReference type="Pfam" id="PF00382">
    <property type="entry name" value="TFIIB"/>
    <property type="match status" value="1"/>
</dbReference>
<keyword evidence="2" id="KW-0648">Protein biosynthesis</keyword>
<protein>
    <submittedName>
        <fullName evidence="2">Transcription initiation factor IIB family protein</fullName>
    </submittedName>
</protein>
<name>A0A4P8JRX9_HALMA</name>
<evidence type="ECO:0000313" key="2">
    <source>
        <dbReference type="EMBL" id="QCP89588.1"/>
    </source>
</evidence>
<dbReference type="AlphaFoldDB" id="A0A4P8JRX9"/>
<sequence length="62" mass="6918">MSTRKSDVSHSGRSFGRFAAACLYKAGREQGVWVTHRDIAKSGNVTPTTAWTHHQRFDELAV</sequence>
<dbReference type="Proteomes" id="UP000298722">
    <property type="component" value="Plasmid pHMA155"/>
</dbReference>
<dbReference type="InterPro" id="IPR036915">
    <property type="entry name" value="Cyclin-like_sf"/>
</dbReference>